<dbReference type="EMBL" id="AYJU01000011">
    <property type="protein sequence ID" value="EST55242.1"/>
    <property type="molecule type" value="Genomic_DNA"/>
</dbReference>
<dbReference type="GO" id="GO:0006260">
    <property type="term" value="P:DNA replication"/>
    <property type="evidence" value="ECO:0007669"/>
    <property type="project" value="TreeGrafter"/>
</dbReference>
<feature type="non-terminal residue" evidence="2">
    <location>
        <position position="181"/>
    </location>
</feature>
<organism evidence="2 3">
    <name type="scientific">Brevibacillus panacihumi W25</name>
    <dbReference type="NCBI Taxonomy" id="1408254"/>
    <lineage>
        <taxon>Bacteria</taxon>
        <taxon>Bacillati</taxon>
        <taxon>Bacillota</taxon>
        <taxon>Bacilli</taxon>
        <taxon>Bacillales</taxon>
        <taxon>Paenibacillaceae</taxon>
        <taxon>Brevibacillus</taxon>
    </lineage>
</organism>
<dbReference type="HOGENOM" id="CLU_062999_1_2_9"/>
<dbReference type="Proteomes" id="UP000017973">
    <property type="component" value="Unassembled WGS sequence"/>
</dbReference>
<dbReference type="PANTHER" id="PTHR30050">
    <property type="entry name" value="CHROMOSOMAL REPLICATION INITIATOR PROTEIN DNAA"/>
    <property type="match status" value="1"/>
</dbReference>
<evidence type="ECO:0000313" key="2">
    <source>
        <dbReference type="EMBL" id="EST55242.1"/>
    </source>
</evidence>
<proteinExistence type="predicted"/>
<dbReference type="PANTHER" id="PTHR30050:SF4">
    <property type="entry name" value="ATP-BINDING PROTEIN RV3427C IN INSERTION SEQUENCE-RELATED"/>
    <property type="match status" value="1"/>
</dbReference>
<reference evidence="2 3" key="1">
    <citation type="journal article" date="2014" name="Genome Announc.">
        <title>Draft Genome Sequence of Brevibacillus panacihumi Strain W25, a Halotolerant Hydrocarbon-Degrading Bacterium.</title>
        <authorList>
            <person name="Wang X."/>
            <person name="Jin D."/>
            <person name="Zhou L."/>
            <person name="Wu L."/>
            <person name="An W."/>
            <person name="Chen Y."/>
            <person name="Zhao L."/>
        </authorList>
    </citation>
    <scope>NUCLEOTIDE SEQUENCE [LARGE SCALE GENOMIC DNA]</scope>
    <source>
        <strain evidence="2 3">W25</strain>
    </source>
</reference>
<dbReference type="GO" id="GO:0005524">
    <property type="term" value="F:ATP binding"/>
    <property type="evidence" value="ECO:0007669"/>
    <property type="project" value="UniProtKB-KW"/>
</dbReference>
<dbReference type="Gene3D" id="3.40.50.300">
    <property type="entry name" value="P-loop containing nucleotide triphosphate hydrolases"/>
    <property type="match status" value="1"/>
</dbReference>
<dbReference type="AlphaFoldDB" id="V6MAF2"/>
<dbReference type="eggNOG" id="COG1484">
    <property type="taxonomic scope" value="Bacteria"/>
</dbReference>
<dbReference type="InterPro" id="IPR002611">
    <property type="entry name" value="IstB_ATP-bd"/>
</dbReference>
<protein>
    <submittedName>
        <fullName evidence="2">ATP-binding protein</fullName>
    </submittedName>
</protein>
<keyword evidence="3" id="KW-1185">Reference proteome</keyword>
<evidence type="ECO:0000313" key="3">
    <source>
        <dbReference type="Proteomes" id="UP000017973"/>
    </source>
</evidence>
<dbReference type="SUPFAM" id="SSF52540">
    <property type="entry name" value="P-loop containing nucleoside triphosphate hydrolases"/>
    <property type="match status" value="1"/>
</dbReference>
<keyword evidence="2" id="KW-0067">ATP-binding</keyword>
<feature type="domain" description="IstB-like ATP-binding" evidence="1">
    <location>
        <begin position="14"/>
        <end position="181"/>
    </location>
</feature>
<sequence>MNSTVQTMQNYFRHLRMAETANELPEFLRKAEKFSWTYQEFLEELLTYELKRREAKNAERRLKWAKFPYQKTLDEFQIDEQKSISSRQIKQLKELNWLEQQYNLILLGPPGVGKTHIAIGLGLEAIQKGFQVTFSTMGELIHLLKTQEYLTKSQTQLKRINESDLVIIDDLMYMAMDQREA</sequence>
<accession>V6MAF2</accession>
<dbReference type="InterPro" id="IPR027417">
    <property type="entry name" value="P-loop_NTPase"/>
</dbReference>
<gene>
    <name evidence="2" type="ORF">T458_08070</name>
</gene>
<keyword evidence="2" id="KW-0547">Nucleotide-binding</keyword>
<evidence type="ECO:0000259" key="1">
    <source>
        <dbReference type="Pfam" id="PF01695"/>
    </source>
</evidence>
<dbReference type="Pfam" id="PF01695">
    <property type="entry name" value="IstB_IS21"/>
    <property type="match status" value="1"/>
</dbReference>
<comment type="caution">
    <text evidence="2">The sequence shown here is derived from an EMBL/GenBank/DDBJ whole genome shotgun (WGS) entry which is preliminary data.</text>
</comment>
<dbReference type="CDD" id="cd00009">
    <property type="entry name" value="AAA"/>
    <property type="match status" value="1"/>
</dbReference>
<name>V6MAF2_9BACL</name>